<organism evidence="2 3">
    <name type="scientific">Absidia repens</name>
    <dbReference type="NCBI Taxonomy" id="90262"/>
    <lineage>
        <taxon>Eukaryota</taxon>
        <taxon>Fungi</taxon>
        <taxon>Fungi incertae sedis</taxon>
        <taxon>Mucoromycota</taxon>
        <taxon>Mucoromycotina</taxon>
        <taxon>Mucoromycetes</taxon>
        <taxon>Mucorales</taxon>
        <taxon>Cunninghamellaceae</taxon>
        <taxon>Absidia</taxon>
    </lineage>
</organism>
<gene>
    <name evidence="2" type="ORF">BCR42DRAFT_208217</name>
</gene>
<feature type="compositionally biased region" description="Polar residues" evidence="1">
    <location>
        <begin position="20"/>
        <end position="36"/>
    </location>
</feature>
<dbReference type="Proteomes" id="UP000193560">
    <property type="component" value="Unassembled WGS sequence"/>
</dbReference>
<proteinExistence type="predicted"/>
<name>A0A1X2IQ75_9FUNG</name>
<feature type="compositionally biased region" description="Basic and acidic residues" evidence="1">
    <location>
        <begin position="37"/>
        <end position="63"/>
    </location>
</feature>
<protein>
    <submittedName>
        <fullName evidence="2">Uncharacterized protein</fullName>
    </submittedName>
</protein>
<dbReference type="OrthoDB" id="2287310at2759"/>
<feature type="region of interest" description="Disordered" evidence="1">
    <location>
        <begin position="1"/>
        <end position="76"/>
    </location>
</feature>
<sequence>MSVSVEQQQQPEAPLDDNNKNLLEQISDSLQGNLTVDDSKQDPEPLETGKEDSIASETTKTEELDQDLPDIAPFTKDDQHHPVLVLASSLANTEKTKIVIPPTPVLDIPVRSDPAKATANVIVINTPDLKTMRPNTLGPREQEKEAEPVLRGLRHLLNNRFMSAKTLFEQNADSDPLFALALSSMAFLKGN</sequence>
<evidence type="ECO:0000256" key="1">
    <source>
        <dbReference type="SAM" id="MobiDB-lite"/>
    </source>
</evidence>
<accession>A0A1X2IQ75</accession>
<evidence type="ECO:0000313" key="2">
    <source>
        <dbReference type="EMBL" id="ORZ20453.1"/>
    </source>
</evidence>
<reference evidence="2 3" key="1">
    <citation type="submission" date="2016-07" db="EMBL/GenBank/DDBJ databases">
        <title>Pervasive Adenine N6-methylation of Active Genes in Fungi.</title>
        <authorList>
            <consortium name="DOE Joint Genome Institute"/>
            <person name="Mondo S.J."/>
            <person name="Dannebaum R.O."/>
            <person name="Kuo R.C."/>
            <person name="Labutti K."/>
            <person name="Haridas S."/>
            <person name="Kuo A."/>
            <person name="Salamov A."/>
            <person name="Ahrendt S.R."/>
            <person name="Lipzen A."/>
            <person name="Sullivan W."/>
            <person name="Andreopoulos W.B."/>
            <person name="Clum A."/>
            <person name="Lindquist E."/>
            <person name="Daum C."/>
            <person name="Ramamoorthy G.K."/>
            <person name="Gryganskyi A."/>
            <person name="Culley D."/>
            <person name="Magnuson J.K."/>
            <person name="James T.Y."/>
            <person name="O'Malley M.A."/>
            <person name="Stajich J.E."/>
            <person name="Spatafora J.W."/>
            <person name="Visel A."/>
            <person name="Grigoriev I.V."/>
        </authorList>
    </citation>
    <scope>NUCLEOTIDE SEQUENCE [LARGE SCALE GENOMIC DNA]</scope>
    <source>
        <strain evidence="2 3">NRRL 1336</strain>
    </source>
</reference>
<keyword evidence="3" id="KW-1185">Reference proteome</keyword>
<dbReference type="EMBL" id="MCGE01000006">
    <property type="protein sequence ID" value="ORZ20453.1"/>
    <property type="molecule type" value="Genomic_DNA"/>
</dbReference>
<dbReference type="AlphaFoldDB" id="A0A1X2IQ75"/>
<comment type="caution">
    <text evidence="2">The sequence shown here is derived from an EMBL/GenBank/DDBJ whole genome shotgun (WGS) entry which is preliminary data.</text>
</comment>
<feature type="compositionally biased region" description="Polar residues" evidence="1">
    <location>
        <begin position="1"/>
        <end position="11"/>
    </location>
</feature>
<evidence type="ECO:0000313" key="3">
    <source>
        <dbReference type="Proteomes" id="UP000193560"/>
    </source>
</evidence>